<feature type="domain" description="Protein kinase" evidence="18">
    <location>
        <begin position="338"/>
        <end position="590"/>
    </location>
</feature>
<evidence type="ECO:0000259" key="17">
    <source>
        <dbReference type="PROSITE" id="PS50002"/>
    </source>
</evidence>
<dbReference type="SMART" id="SM00326">
    <property type="entry name" value="SH3"/>
    <property type="match status" value="1"/>
</dbReference>
<proteinExistence type="inferred from homology"/>
<dbReference type="PRINTS" id="PR00452">
    <property type="entry name" value="SH3DOMAIN"/>
</dbReference>
<comment type="catalytic activity">
    <reaction evidence="11 15">
        <text>L-tyrosyl-[protein] + ATP = O-phospho-L-tyrosyl-[protein] + ADP + H(+)</text>
        <dbReference type="Rhea" id="RHEA:10596"/>
        <dbReference type="Rhea" id="RHEA-COMP:10136"/>
        <dbReference type="Rhea" id="RHEA-COMP:20101"/>
        <dbReference type="ChEBI" id="CHEBI:15378"/>
        <dbReference type="ChEBI" id="CHEBI:30616"/>
        <dbReference type="ChEBI" id="CHEBI:46858"/>
        <dbReference type="ChEBI" id="CHEBI:61978"/>
        <dbReference type="ChEBI" id="CHEBI:456216"/>
        <dbReference type="EC" id="2.7.10.2"/>
    </reaction>
</comment>
<keyword evidence="4 15" id="KW-0808">Transferase</keyword>
<gene>
    <name evidence="19" type="ORF">F2P81_024121</name>
</gene>
<dbReference type="PANTHER" id="PTHR24418">
    <property type="entry name" value="TYROSINE-PROTEIN KINASE"/>
    <property type="match status" value="1"/>
</dbReference>
<evidence type="ECO:0000256" key="6">
    <source>
        <dbReference type="ARBA" id="ARBA00022741"/>
    </source>
</evidence>
<dbReference type="CDD" id="cd05067">
    <property type="entry name" value="PTKc_Lck_Blk"/>
    <property type="match status" value="1"/>
</dbReference>
<dbReference type="InterPro" id="IPR011009">
    <property type="entry name" value="Kinase-like_dom_sf"/>
</dbReference>
<dbReference type="Pfam" id="PF07714">
    <property type="entry name" value="PK_Tyr_Ser-Thr"/>
    <property type="match status" value="1"/>
</dbReference>
<evidence type="ECO:0000256" key="13">
    <source>
        <dbReference type="PROSITE-ProRule" id="PRU00192"/>
    </source>
</evidence>
<organism evidence="19 20">
    <name type="scientific">Scophthalmus maximus</name>
    <name type="common">Turbot</name>
    <name type="synonym">Psetta maxima</name>
    <dbReference type="NCBI Taxonomy" id="52904"/>
    <lineage>
        <taxon>Eukaryota</taxon>
        <taxon>Metazoa</taxon>
        <taxon>Chordata</taxon>
        <taxon>Craniata</taxon>
        <taxon>Vertebrata</taxon>
        <taxon>Euteleostomi</taxon>
        <taxon>Actinopterygii</taxon>
        <taxon>Neopterygii</taxon>
        <taxon>Teleostei</taxon>
        <taxon>Neoteleostei</taxon>
        <taxon>Acanthomorphata</taxon>
        <taxon>Carangaria</taxon>
        <taxon>Pleuronectiformes</taxon>
        <taxon>Pleuronectoidei</taxon>
        <taxon>Scophthalmidae</taxon>
        <taxon>Scophthalmus</taxon>
    </lineage>
</organism>
<comment type="caution">
    <text evidence="19">The sequence shown here is derived from an EMBL/GenBank/DDBJ whole genome shotgun (WGS) entry which is preliminary data.</text>
</comment>
<dbReference type="InterPro" id="IPR000980">
    <property type="entry name" value="SH2"/>
</dbReference>
<evidence type="ECO:0000256" key="2">
    <source>
        <dbReference type="ARBA" id="ARBA00022443"/>
    </source>
</evidence>
<dbReference type="PROSITE" id="PS00107">
    <property type="entry name" value="PROTEIN_KINASE_ATP"/>
    <property type="match status" value="1"/>
</dbReference>
<evidence type="ECO:0000256" key="14">
    <source>
        <dbReference type="PROSITE-ProRule" id="PRU10141"/>
    </source>
</evidence>
<dbReference type="InterPro" id="IPR036860">
    <property type="entry name" value="SH2_dom_sf"/>
</dbReference>
<dbReference type="Pfam" id="PF00017">
    <property type="entry name" value="SH2"/>
    <property type="match status" value="1"/>
</dbReference>
<dbReference type="PROSITE" id="PS50002">
    <property type="entry name" value="SH3"/>
    <property type="match status" value="1"/>
</dbReference>
<dbReference type="PROSITE" id="PS50001">
    <property type="entry name" value="SH2"/>
    <property type="match status" value="1"/>
</dbReference>
<dbReference type="EC" id="2.7.10.2" evidence="15"/>
<keyword evidence="5" id="KW-0519">Myristate</keyword>
<protein>
    <recommendedName>
        <fullName evidence="15">Tyrosine-protein kinase</fullName>
        <ecNumber evidence="15">2.7.10.2</ecNumber>
    </recommendedName>
</protein>
<dbReference type="SUPFAM" id="SSF55550">
    <property type="entry name" value="SH2 domain"/>
    <property type="match status" value="1"/>
</dbReference>
<dbReference type="SMART" id="SM00219">
    <property type="entry name" value="TyrKc"/>
    <property type="match status" value="1"/>
</dbReference>
<dbReference type="GO" id="GO:0005524">
    <property type="term" value="F:ATP binding"/>
    <property type="evidence" value="ECO:0007669"/>
    <property type="project" value="UniProtKB-UniRule"/>
</dbReference>
<feature type="domain" description="SH3" evidence="17">
    <location>
        <begin position="154"/>
        <end position="214"/>
    </location>
</feature>
<dbReference type="Gene3D" id="2.30.30.40">
    <property type="entry name" value="SH3 Domains"/>
    <property type="match status" value="1"/>
</dbReference>
<feature type="binding site" evidence="14">
    <location>
        <position position="366"/>
    </location>
    <ligand>
        <name>ATP</name>
        <dbReference type="ChEBI" id="CHEBI:30616"/>
    </ligand>
</feature>
<dbReference type="InterPro" id="IPR036028">
    <property type="entry name" value="SH3-like_dom_sf"/>
</dbReference>
<evidence type="ECO:0000256" key="9">
    <source>
        <dbReference type="ARBA" id="ARBA00023137"/>
    </source>
</evidence>
<dbReference type="AlphaFoldDB" id="A0A6A4RWP0"/>
<keyword evidence="10" id="KW-0449">Lipoprotein</keyword>
<evidence type="ECO:0000256" key="12">
    <source>
        <dbReference type="PROSITE-ProRule" id="PRU00191"/>
    </source>
</evidence>
<feature type="domain" description="SH2" evidence="16">
    <location>
        <begin position="220"/>
        <end position="317"/>
    </location>
</feature>
<evidence type="ECO:0000256" key="10">
    <source>
        <dbReference type="ARBA" id="ARBA00023288"/>
    </source>
</evidence>
<keyword evidence="9 15" id="KW-0829">Tyrosine-protein kinase</keyword>
<keyword evidence="6 14" id="KW-0547">Nucleotide-binding</keyword>
<dbReference type="FunFam" id="1.10.510.10:FF:000553">
    <property type="entry name" value="Tyrosine-protein kinase"/>
    <property type="match status" value="1"/>
</dbReference>
<sequence>MRNLTTFCIWSTFGDTSLGDNVKCTCNDDTKQNNKKQETIDLAIFELFVFIFSTGHELTDQGLQSEEEWRLNRASVKLICFISRRRESFPSYIFRMGCACSGQKQVSEGEFYKRKHNSQASNSLNHTNKTQMDDCKVKLLLELVPFDRLLYLTLDDALFVAQHDFKANDNSHLPFKKGDKLKVLQEIGEWWLAKSFATGQEGFIPCNYVARVDTLEVENWFFKSLSRRETERLLLAPGNKPGAFLVRESESCKGSYSLSVRDHVSGQGEMVKHYKIRLLDKGGFYISPSTTFPSLQELITYYICTADGLCRRLYAPCKPKAPQLPWAQDEWEIPRETLKMEKKLGAGQFGEVWMGYYKTTQKVAIKTLKEGMMEPEAFLQEANLMKQLQHERLVRLHAVVTKEPILIVTEFMINGCLLDFLKTDEGRKLTLNKLIDMSAQIAEGMAFIEKKKYIHRDLRAANILVSETLHCKIADFGLARIIDSEYTAQEGAKFPIKWTAPEAINFGTFSIKSDVWSFGILLTEMVTYGRIPYPGMTNPEVIRSLDRMYRMLCPEGCPEELYDIMMMCWRERPDDRPTFEFLQNTLNDFFIATEGQYEMQP</sequence>
<dbReference type="InterPro" id="IPR017441">
    <property type="entry name" value="Protein_kinase_ATP_BS"/>
</dbReference>
<reference evidence="19 20" key="1">
    <citation type="submission" date="2019-06" db="EMBL/GenBank/DDBJ databases">
        <title>Draft genomes of female and male turbot (Scophthalmus maximus).</title>
        <authorList>
            <person name="Xu H."/>
            <person name="Xu X.-W."/>
            <person name="Shao C."/>
            <person name="Chen S."/>
        </authorList>
    </citation>
    <scope>NUCLEOTIDE SEQUENCE [LARGE SCALE GENOMIC DNA]</scope>
    <source>
        <strain evidence="19">Ysfricsl-2016a</strain>
        <tissue evidence="19">Blood</tissue>
    </source>
</reference>
<comment type="subcellular location">
    <subcellularLocation>
        <location evidence="1">Membrane</location>
        <topology evidence="1">Lipid-anchor</topology>
    </subcellularLocation>
</comment>
<dbReference type="Gene3D" id="3.30.200.20">
    <property type="entry name" value="Phosphorylase Kinase, domain 1"/>
    <property type="match status" value="1"/>
</dbReference>
<evidence type="ECO:0000256" key="15">
    <source>
        <dbReference type="RuleBase" id="RU362096"/>
    </source>
</evidence>
<accession>A0A6A4RWP0</accession>
<dbReference type="SUPFAM" id="SSF56112">
    <property type="entry name" value="Protein kinase-like (PK-like)"/>
    <property type="match status" value="1"/>
</dbReference>
<evidence type="ECO:0000256" key="5">
    <source>
        <dbReference type="ARBA" id="ARBA00022707"/>
    </source>
</evidence>
<keyword evidence="7 15" id="KW-0418">Kinase</keyword>
<dbReference type="PROSITE" id="PS50011">
    <property type="entry name" value="PROTEIN_KINASE_DOM"/>
    <property type="match status" value="1"/>
</dbReference>
<dbReference type="GO" id="GO:0004715">
    <property type="term" value="F:non-membrane spanning protein tyrosine kinase activity"/>
    <property type="evidence" value="ECO:0007669"/>
    <property type="project" value="UniProtKB-EC"/>
</dbReference>
<dbReference type="PROSITE" id="PS00109">
    <property type="entry name" value="PROTEIN_KINASE_TYR"/>
    <property type="match status" value="1"/>
</dbReference>
<evidence type="ECO:0000256" key="8">
    <source>
        <dbReference type="ARBA" id="ARBA00022840"/>
    </source>
</evidence>
<evidence type="ECO:0000256" key="11">
    <source>
        <dbReference type="ARBA" id="ARBA00051245"/>
    </source>
</evidence>
<dbReference type="SMART" id="SM00252">
    <property type="entry name" value="SH2"/>
    <property type="match status" value="1"/>
</dbReference>
<dbReference type="CDD" id="cd09933">
    <property type="entry name" value="SH2_Src_family"/>
    <property type="match status" value="1"/>
</dbReference>
<evidence type="ECO:0000313" key="19">
    <source>
        <dbReference type="EMBL" id="KAF0023491.1"/>
    </source>
</evidence>
<keyword evidence="12" id="KW-0727">SH2 domain</keyword>
<evidence type="ECO:0000256" key="4">
    <source>
        <dbReference type="ARBA" id="ARBA00022679"/>
    </source>
</evidence>
<name>A0A6A4RWP0_SCOMX</name>
<dbReference type="PRINTS" id="PR00109">
    <property type="entry name" value="TYRKINASE"/>
</dbReference>
<dbReference type="SUPFAM" id="SSF50044">
    <property type="entry name" value="SH3-domain"/>
    <property type="match status" value="1"/>
</dbReference>
<evidence type="ECO:0000256" key="7">
    <source>
        <dbReference type="ARBA" id="ARBA00022777"/>
    </source>
</evidence>
<dbReference type="PRINTS" id="PR00401">
    <property type="entry name" value="SH2DOMAIN"/>
</dbReference>
<dbReference type="Proteomes" id="UP000438429">
    <property type="component" value="Unassembled WGS sequence"/>
</dbReference>
<keyword evidence="3" id="KW-0597">Phosphoprotein</keyword>
<dbReference type="Gene3D" id="1.10.510.10">
    <property type="entry name" value="Transferase(Phosphotransferase) domain 1"/>
    <property type="match status" value="1"/>
</dbReference>
<dbReference type="InterPro" id="IPR008266">
    <property type="entry name" value="Tyr_kinase_AS"/>
</dbReference>
<dbReference type="InterPro" id="IPR001452">
    <property type="entry name" value="SH3_domain"/>
</dbReference>
<dbReference type="FunFam" id="3.30.200.20:FF:000036">
    <property type="entry name" value="Tyrosine-protein kinase"/>
    <property type="match status" value="1"/>
</dbReference>
<evidence type="ECO:0000256" key="1">
    <source>
        <dbReference type="ARBA" id="ARBA00004635"/>
    </source>
</evidence>
<dbReference type="EMBL" id="VEVO01000022">
    <property type="protein sequence ID" value="KAF0023491.1"/>
    <property type="molecule type" value="Genomic_DNA"/>
</dbReference>
<evidence type="ECO:0000259" key="18">
    <source>
        <dbReference type="PROSITE" id="PS50011"/>
    </source>
</evidence>
<dbReference type="InterPro" id="IPR000719">
    <property type="entry name" value="Prot_kinase_dom"/>
</dbReference>
<evidence type="ECO:0000256" key="3">
    <source>
        <dbReference type="ARBA" id="ARBA00022553"/>
    </source>
</evidence>
<keyword evidence="2 13" id="KW-0728">SH3 domain</keyword>
<comment type="similarity">
    <text evidence="15">Belongs to the protein kinase superfamily. Tyr protein kinase family.</text>
</comment>
<dbReference type="InterPro" id="IPR020635">
    <property type="entry name" value="Tyr_kinase_cat_dom"/>
</dbReference>
<evidence type="ECO:0000259" key="16">
    <source>
        <dbReference type="PROSITE" id="PS50001"/>
    </source>
</evidence>
<dbReference type="InterPro" id="IPR001245">
    <property type="entry name" value="Ser-Thr/Tyr_kinase_cat_dom"/>
</dbReference>
<dbReference type="Pfam" id="PF00018">
    <property type="entry name" value="SH3_1"/>
    <property type="match status" value="1"/>
</dbReference>
<dbReference type="GO" id="GO:0016020">
    <property type="term" value="C:membrane"/>
    <property type="evidence" value="ECO:0007669"/>
    <property type="project" value="UniProtKB-SubCell"/>
</dbReference>
<evidence type="ECO:0000313" key="20">
    <source>
        <dbReference type="Proteomes" id="UP000438429"/>
    </source>
</evidence>
<dbReference type="Gene3D" id="3.30.505.10">
    <property type="entry name" value="SH2 domain"/>
    <property type="match status" value="1"/>
</dbReference>
<dbReference type="InterPro" id="IPR050198">
    <property type="entry name" value="Non-receptor_tyrosine_kinases"/>
</dbReference>
<keyword evidence="8 14" id="KW-0067">ATP-binding</keyword>